<dbReference type="EMBL" id="CAXDID020000007">
    <property type="protein sequence ID" value="CAL5976462.1"/>
    <property type="molecule type" value="Genomic_DNA"/>
</dbReference>
<evidence type="ECO:0000313" key="4">
    <source>
        <dbReference type="EMBL" id="CAL5976462.1"/>
    </source>
</evidence>
<accession>A0AA86QM27</accession>
<keyword evidence="5" id="KW-1185">Reference proteome</keyword>
<dbReference type="AlphaFoldDB" id="A0AA86QM27"/>
<dbReference type="EMBL" id="CATOUU010000952">
    <property type="protein sequence ID" value="CAI9962099.1"/>
    <property type="molecule type" value="Genomic_DNA"/>
</dbReference>
<dbReference type="InterPro" id="IPR032675">
    <property type="entry name" value="LRR_dom_sf"/>
</dbReference>
<reference evidence="4 5" key="2">
    <citation type="submission" date="2024-07" db="EMBL/GenBank/DDBJ databases">
        <authorList>
            <person name="Akdeniz Z."/>
        </authorList>
    </citation>
    <scope>NUCLEOTIDE SEQUENCE [LARGE SCALE GENOMIC DNA]</scope>
</reference>
<proteinExistence type="predicted"/>
<evidence type="ECO:0000313" key="3">
    <source>
        <dbReference type="EMBL" id="CAI9962099.1"/>
    </source>
</evidence>
<evidence type="ECO:0000313" key="5">
    <source>
        <dbReference type="Proteomes" id="UP001642409"/>
    </source>
</evidence>
<dbReference type="Gene3D" id="3.80.10.10">
    <property type="entry name" value="Ribonuclease Inhibitor"/>
    <property type="match status" value="1"/>
</dbReference>
<dbReference type="InterPro" id="IPR025875">
    <property type="entry name" value="Leu-rich_rpt_4"/>
</dbReference>
<evidence type="ECO:0000256" key="2">
    <source>
        <dbReference type="ARBA" id="ARBA00022737"/>
    </source>
</evidence>
<comment type="caution">
    <text evidence="3">The sequence shown here is derived from an EMBL/GenBank/DDBJ whole genome shotgun (WGS) entry which is preliminary data.</text>
</comment>
<dbReference type="PROSITE" id="PS51450">
    <property type="entry name" value="LRR"/>
    <property type="match status" value="3"/>
</dbReference>
<reference evidence="3" key="1">
    <citation type="submission" date="2023-06" db="EMBL/GenBank/DDBJ databases">
        <authorList>
            <person name="Kurt Z."/>
        </authorList>
    </citation>
    <scope>NUCLEOTIDE SEQUENCE</scope>
</reference>
<organism evidence="3">
    <name type="scientific">Hexamita inflata</name>
    <dbReference type="NCBI Taxonomy" id="28002"/>
    <lineage>
        <taxon>Eukaryota</taxon>
        <taxon>Metamonada</taxon>
        <taxon>Diplomonadida</taxon>
        <taxon>Hexamitidae</taxon>
        <taxon>Hexamitinae</taxon>
        <taxon>Hexamita</taxon>
    </lineage>
</organism>
<dbReference type="Proteomes" id="UP001642409">
    <property type="component" value="Unassembled WGS sequence"/>
</dbReference>
<dbReference type="InterPro" id="IPR050836">
    <property type="entry name" value="SDS22/Internalin_LRR"/>
</dbReference>
<dbReference type="PANTHER" id="PTHR46652:SF3">
    <property type="entry name" value="LEUCINE-RICH REPEAT-CONTAINING PROTEIN 9"/>
    <property type="match status" value="1"/>
</dbReference>
<gene>
    <name evidence="4" type="ORF">HINF_LOCUS3828</name>
    <name evidence="3" type="ORF">HINF_LOCUS49744</name>
</gene>
<keyword evidence="2" id="KW-0677">Repeat</keyword>
<keyword evidence="1" id="KW-0433">Leucine-rich repeat</keyword>
<dbReference type="SUPFAM" id="SSF52075">
    <property type="entry name" value="Outer arm dynein light chain 1"/>
    <property type="match status" value="1"/>
</dbReference>
<name>A0AA86QM27_9EUKA</name>
<sequence length="230" mass="26993">MNFSQNQICNIISLESIQNVTKLDLSYNRVLNITALKNLSNLIKLNLSFNEIKDISPLRYFKKLTCLNISKNKLINIEALRGLNNIQQLDISKNSIVYVYPLQNLNKLKQISISENKILDLEILDKFPQDDLFGYFDQIYFDQIYYIFDDIDGQPSAQDRLLLFANKARAVDLNCLTFQKCHEKLKNLKQTVKIFNQKITQTIKKQTFRQIQFTQDIINLFEVLNRQNSE</sequence>
<dbReference type="Pfam" id="PF12799">
    <property type="entry name" value="LRR_4"/>
    <property type="match status" value="1"/>
</dbReference>
<evidence type="ECO:0000256" key="1">
    <source>
        <dbReference type="ARBA" id="ARBA00022614"/>
    </source>
</evidence>
<dbReference type="PANTHER" id="PTHR46652">
    <property type="entry name" value="LEUCINE-RICH REPEAT AND IQ DOMAIN-CONTAINING PROTEIN 1-RELATED"/>
    <property type="match status" value="1"/>
</dbReference>
<dbReference type="InterPro" id="IPR001611">
    <property type="entry name" value="Leu-rich_rpt"/>
</dbReference>
<protein>
    <submittedName>
        <fullName evidence="3">Leucine-rich repeat domain-containing protein</fullName>
    </submittedName>
    <submittedName>
        <fullName evidence="4">Leucine-rich_repeat domain-containing protein</fullName>
    </submittedName>
</protein>